<organism evidence="1 2">
    <name type="scientific">Deinococcus radiotolerans</name>
    <dbReference type="NCBI Taxonomy" id="1309407"/>
    <lineage>
        <taxon>Bacteria</taxon>
        <taxon>Thermotogati</taxon>
        <taxon>Deinococcota</taxon>
        <taxon>Deinococci</taxon>
        <taxon>Deinococcales</taxon>
        <taxon>Deinococcaceae</taxon>
        <taxon>Deinococcus</taxon>
    </lineage>
</organism>
<evidence type="ECO:0000313" key="1">
    <source>
        <dbReference type="EMBL" id="GGL20046.1"/>
    </source>
</evidence>
<gene>
    <name evidence="1" type="ORF">GCM10010844_43700</name>
</gene>
<dbReference type="EMBL" id="BMPE01000036">
    <property type="protein sequence ID" value="GGL20046.1"/>
    <property type="molecule type" value="Genomic_DNA"/>
</dbReference>
<proteinExistence type="predicted"/>
<dbReference type="RefSeq" id="WP_189071084.1">
    <property type="nucleotide sequence ID" value="NZ_BMPE01000036.1"/>
</dbReference>
<comment type="caution">
    <text evidence="1">The sequence shown here is derived from an EMBL/GenBank/DDBJ whole genome shotgun (WGS) entry which is preliminary data.</text>
</comment>
<evidence type="ECO:0000313" key="2">
    <source>
        <dbReference type="Proteomes" id="UP000604341"/>
    </source>
</evidence>
<protein>
    <submittedName>
        <fullName evidence="1">Uncharacterized protein</fullName>
    </submittedName>
</protein>
<keyword evidence="2" id="KW-1185">Reference proteome</keyword>
<accession>A0ABQ2FRR2</accession>
<sequence>MRPPAANNRPVTVTTDLSRGEVVLLATRLKGGLLSVDVAQVEADGRVILRARAQPLTFVSGVRGRREAKPGQPTEAVLLRLGHVPLGESSGLSLPPLR</sequence>
<dbReference type="Proteomes" id="UP000604341">
    <property type="component" value="Unassembled WGS sequence"/>
</dbReference>
<reference evidence="2" key="1">
    <citation type="journal article" date="2019" name="Int. J. Syst. Evol. Microbiol.">
        <title>The Global Catalogue of Microorganisms (GCM) 10K type strain sequencing project: providing services to taxonomists for standard genome sequencing and annotation.</title>
        <authorList>
            <consortium name="The Broad Institute Genomics Platform"/>
            <consortium name="The Broad Institute Genome Sequencing Center for Infectious Disease"/>
            <person name="Wu L."/>
            <person name="Ma J."/>
        </authorList>
    </citation>
    <scope>NUCLEOTIDE SEQUENCE [LARGE SCALE GENOMIC DNA]</scope>
    <source>
        <strain evidence="2">JCM 19173</strain>
    </source>
</reference>
<name>A0ABQ2FRR2_9DEIO</name>